<gene>
    <name evidence="3" type="ORF">J27TS8_18810</name>
</gene>
<comment type="caution">
    <text evidence="3">The sequence shown here is derived from an EMBL/GenBank/DDBJ whole genome shotgun (WGS) entry which is preliminary data.</text>
</comment>
<evidence type="ECO:0000313" key="4">
    <source>
        <dbReference type="Proteomes" id="UP000682111"/>
    </source>
</evidence>
<keyword evidence="1" id="KW-0479">Metal-binding</keyword>
<reference evidence="3" key="1">
    <citation type="submission" date="2021-03" db="EMBL/GenBank/DDBJ databases">
        <title>Antimicrobial resistance genes in bacteria isolated from Japanese honey, and their potential for conferring macrolide and lincosamide resistance in the American foulbrood pathogen Paenibacillus larvae.</title>
        <authorList>
            <person name="Okamoto M."/>
            <person name="Kumagai M."/>
            <person name="Kanamori H."/>
            <person name="Takamatsu D."/>
        </authorList>
    </citation>
    <scope>NUCLEOTIDE SEQUENCE</scope>
    <source>
        <strain evidence="3">J27TS8</strain>
    </source>
</reference>
<keyword evidence="2" id="KW-0456">Lyase</keyword>
<dbReference type="PANTHER" id="PTHR33542:SF3">
    <property type="entry name" value="SIROHYDROCHLORIN FERROCHELATASE, CHLOROPLASTIC"/>
    <property type="match status" value="1"/>
</dbReference>
<dbReference type="CDD" id="cd03414">
    <property type="entry name" value="CbiX_SirB_C"/>
    <property type="match status" value="1"/>
</dbReference>
<protein>
    <submittedName>
        <fullName evidence="3">Cobalamin biosynthesis protein CbiX</fullName>
    </submittedName>
</protein>
<dbReference type="InterPro" id="IPR002762">
    <property type="entry name" value="CbiX-like"/>
</dbReference>
<evidence type="ECO:0000313" key="3">
    <source>
        <dbReference type="EMBL" id="GIN61888.1"/>
    </source>
</evidence>
<dbReference type="PANTHER" id="PTHR33542">
    <property type="entry name" value="SIROHYDROCHLORIN FERROCHELATASE, CHLOROPLASTIC"/>
    <property type="match status" value="1"/>
</dbReference>
<keyword evidence="4" id="KW-1185">Reference proteome</keyword>
<dbReference type="AlphaFoldDB" id="A0A919WH42"/>
<dbReference type="Gene3D" id="3.40.50.1400">
    <property type="match status" value="2"/>
</dbReference>
<dbReference type="GO" id="GO:0016829">
    <property type="term" value="F:lyase activity"/>
    <property type="evidence" value="ECO:0007669"/>
    <property type="project" value="UniProtKB-KW"/>
</dbReference>
<evidence type="ECO:0000256" key="2">
    <source>
        <dbReference type="ARBA" id="ARBA00023239"/>
    </source>
</evidence>
<name>A0A919WH42_9BACI</name>
<dbReference type="Proteomes" id="UP000682111">
    <property type="component" value="Unassembled WGS sequence"/>
</dbReference>
<dbReference type="SUPFAM" id="SSF53800">
    <property type="entry name" value="Chelatase"/>
    <property type="match status" value="1"/>
</dbReference>
<dbReference type="RefSeq" id="WP_212933536.1">
    <property type="nucleotide sequence ID" value="NZ_BORC01000002.1"/>
</dbReference>
<dbReference type="CDD" id="cd03416">
    <property type="entry name" value="CbiX_SirB_N"/>
    <property type="match status" value="1"/>
</dbReference>
<organism evidence="3 4">
    <name type="scientific">Robertmurraya siralis</name>
    <dbReference type="NCBI Taxonomy" id="77777"/>
    <lineage>
        <taxon>Bacteria</taxon>
        <taxon>Bacillati</taxon>
        <taxon>Bacillota</taxon>
        <taxon>Bacilli</taxon>
        <taxon>Bacillales</taxon>
        <taxon>Bacillaceae</taxon>
        <taxon>Robertmurraya</taxon>
    </lineage>
</organism>
<dbReference type="Pfam" id="PF01903">
    <property type="entry name" value="CbiX"/>
    <property type="match status" value="2"/>
</dbReference>
<proteinExistence type="predicted"/>
<accession>A0A919WH42</accession>
<sequence length="246" mass="27352">MKAILYVGHGTRSKKGALEAKMFIENIMKKIPIQIQEMSFLELTSPSIDKGFHQCVERGATEIMIVPIFLLSAGHMKKDIPEVIGGLKKKYPTVQVTIGNAFGVQKEILDALAQLIILAVQDLSHDDALLIVGRGSSDPDIQRAFFEIEEGIKKRLKITEISTCYLAAAKPTFQEGLHGMLAKKRKRVIVIPYLLFSGLLLSEVTHWCQKFAPKIVQVEPLSRHDAIQNVVIRSVLETKRGAALQV</sequence>
<dbReference type="GO" id="GO:0046872">
    <property type="term" value="F:metal ion binding"/>
    <property type="evidence" value="ECO:0007669"/>
    <property type="project" value="UniProtKB-KW"/>
</dbReference>
<dbReference type="EMBL" id="BORC01000002">
    <property type="protein sequence ID" value="GIN61888.1"/>
    <property type="molecule type" value="Genomic_DNA"/>
</dbReference>
<evidence type="ECO:0000256" key="1">
    <source>
        <dbReference type="ARBA" id="ARBA00022723"/>
    </source>
</evidence>
<dbReference type="InterPro" id="IPR050963">
    <property type="entry name" value="Sirohydro_Cobaltochel/CbiX"/>
</dbReference>